<dbReference type="KEGG" id="tim:GMBLW1_29940"/>
<feature type="domain" description="Major facilitator superfamily (MFS) profile" evidence="8">
    <location>
        <begin position="57"/>
        <end position="441"/>
    </location>
</feature>
<organism evidence="9">
    <name type="scientific">Tuwongella immobilis</name>
    <dbReference type="NCBI Taxonomy" id="692036"/>
    <lineage>
        <taxon>Bacteria</taxon>
        <taxon>Pseudomonadati</taxon>
        <taxon>Planctomycetota</taxon>
        <taxon>Planctomycetia</taxon>
        <taxon>Gemmatales</taxon>
        <taxon>Gemmataceae</taxon>
        <taxon>Tuwongella</taxon>
    </lineage>
</organism>
<dbReference type="InterPro" id="IPR020846">
    <property type="entry name" value="MFS_dom"/>
</dbReference>
<dbReference type="Proteomes" id="UP000464378">
    <property type="component" value="Chromosome"/>
</dbReference>
<sequence length="473" mass="49683">MSSPQESSADAAERPASEPPAAARSQDPHPAHPVTPPAATPPGTPPLAAWPKGGMLVLVLLAGIQFAHILDFMILMPLGPRFMTELGIKADQFGLLVAAYAIAAGVSGLFAAARIDRFDRKWALLTVFAGFTLGTFACAVVPGYGMLLAARAITGIFGGLIGALALTIVGDFFPPHRRGFATGVVMSSFSIATIVGIPAGLWLASWGNRATPFWAIGAVAAILWGLALAVLPSMRGHLNRPFARQQGDTFRMLTSGPALRAYAMMMFLILSTAMMIPHLASFMQLNLGFPERLLPWVYVAGGGATLITTAQFGRLADRFGKVRVFRILAIAAILPMLVITQMTESSVAWAIVMTTLFMILTSGRMVPAMALVTSTVKPEFRGSFMSIIGSVQQLSMGLASLLGSLVLFQQTEQSPIQHYDTLGLLGTVAALLAIVLVGSLRPLHVPAPAATTATPSPAPTPAAAPTPAPAVIR</sequence>
<keyword evidence="10" id="KW-1185">Reference proteome</keyword>
<feature type="transmembrane region" description="Helical" evidence="7">
    <location>
        <begin position="213"/>
        <end position="231"/>
    </location>
</feature>
<keyword evidence="3 7" id="KW-0812">Transmembrane</keyword>
<feature type="transmembrane region" description="Helical" evidence="7">
    <location>
        <begin position="293"/>
        <end position="312"/>
    </location>
</feature>
<dbReference type="FunCoup" id="A0A6C2YHJ8">
    <property type="interactions" value="198"/>
</dbReference>
<dbReference type="InterPro" id="IPR036259">
    <property type="entry name" value="MFS_trans_sf"/>
</dbReference>
<dbReference type="SUPFAM" id="SSF103473">
    <property type="entry name" value="MFS general substrate transporter"/>
    <property type="match status" value="1"/>
</dbReference>
<dbReference type="GO" id="GO:0022857">
    <property type="term" value="F:transmembrane transporter activity"/>
    <property type="evidence" value="ECO:0007669"/>
    <property type="project" value="InterPro"/>
</dbReference>
<dbReference type="InterPro" id="IPR050189">
    <property type="entry name" value="MFS_Efflux_Transporters"/>
</dbReference>
<feature type="transmembrane region" description="Helical" evidence="7">
    <location>
        <begin position="324"/>
        <end position="342"/>
    </location>
</feature>
<protein>
    <recommendedName>
        <fullName evidence="8">Major facilitator superfamily (MFS) profile domain-containing protein</fullName>
    </recommendedName>
</protein>
<dbReference type="EMBL" id="LR586016">
    <property type="protein sequence ID" value="VIP00966.1"/>
    <property type="molecule type" value="Genomic_DNA"/>
</dbReference>
<evidence type="ECO:0000256" key="2">
    <source>
        <dbReference type="ARBA" id="ARBA00022475"/>
    </source>
</evidence>
<dbReference type="RefSeq" id="WP_162656139.1">
    <property type="nucleotide sequence ID" value="NZ_LR593887.1"/>
</dbReference>
<feature type="compositionally biased region" description="Low complexity" evidence="6">
    <location>
        <begin position="1"/>
        <end position="10"/>
    </location>
</feature>
<evidence type="ECO:0000313" key="10">
    <source>
        <dbReference type="Proteomes" id="UP000464378"/>
    </source>
</evidence>
<dbReference type="InterPro" id="IPR011701">
    <property type="entry name" value="MFS"/>
</dbReference>
<accession>A0A6C2YHJ8</accession>
<dbReference type="Pfam" id="PF07690">
    <property type="entry name" value="MFS_1"/>
    <property type="match status" value="1"/>
</dbReference>
<proteinExistence type="predicted"/>
<dbReference type="GO" id="GO:0005886">
    <property type="term" value="C:plasma membrane"/>
    <property type="evidence" value="ECO:0007669"/>
    <property type="project" value="UniProtKB-SubCell"/>
</dbReference>
<keyword evidence="4 7" id="KW-1133">Transmembrane helix</keyword>
<dbReference type="InParanoid" id="A0A6C2YHJ8"/>
<feature type="region of interest" description="Disordered" evidence="6">
    <location>
        <begin position="1"/>
        <end position="45"/>
    </location>
</feature>
<dbReference type="CDD" id="cd17324">
    <property type="entry name" value="MFS_NepI_like"/>
    <property type="match status" value="1"/>
</dbReference>
<evidence type="ECO:0000256" key="1">
    <source>
        <dbReference type="ARBA" id="ARBA00004651"/>
    </source>
</evidence>
<keyword evidence="9" id="KW-0813">Transport</keyword>
<dbReference type="PROSITE" id="PS50850">
    <property type="entry name" value="MFS"/>
    <property type="match status" value="1"/>
</dbReference>
<feature type="transmembrane region" description="Helical" evidence="7">
    <location>
        <begin position="95"/>
        <end position="115"/>
    </location>
</feature>
<feature type="transmembrane region" description="Helical" evidence="7">
    <location>
        <begin position="122"/>
        <end position="142"/>
    </location>
</feature>
<evidence type="ECO:0000256" key="3">
    <source>
        <dbReference type="ARBA" id="ARBA00022692"/>
    </source>
</evidence>
<dbReference type="PANTHER" id="PTHR43124:SF3">
    <property type="entry name" value="CHLORAMPHENICOL EFFLUX PUMP RV0191"/>
    <property type="match status" value="1"/>
</dbReference>
<evidence type="ECO:0000256" key="6">
    <source>
        <dbReference type="SAM" id="MobiDB-lite"/>
    </source>
</evidence>
<dbReference type="EMBL" id="LR593887">
    <property type="protein sequence ID" value="VTR97350.1"/>
    <property type="molecule type" value="Genomic_DNA"/>
</dbReference>
<feature type="transmembrane region" description="Helical" evidence="7">
    <location>
        <begin position="421"/>
        <end position="440"/>
    </location>
</feature>
<keyword evidence="9" id="KW-0762">Sugar transport</keyword>
<feature type="transmembrane region" description="Helical" evidence="7">
    <location>
        <begin position="348"/>
        <end position="372"/>
    </location>
</feature>
<keyword evidence="5 7" id="KW-0472">Membrane</keyword>
<evidence type="ECO:0000313" key="9">
    <source>
        <dbReference type="EMBL" id="VIP00966.1"/>
    </source>
</evidence>
<dbReference type="PANTHER" id="PTHR43124">
    <property type="entry name" value="PURINE EFFLUX PUMP PBUE"/>
    <property type="match status" value="1"/>
</dbReference>
<feature type="transmembrane region" description="Helical" evidence="7">
    <location>
        <begin position="148"/>
        <end position="173"/>
    </location>
</feature>
<dbReference type="AlphaFoldDB" id="A0A6C2YHJ8"/>
<feature type="transmembrane region" description="Helical" evidence="7">
    <location>
        <begin position="55"/>
        <end position="75"/>
    </location>
</feature>
<evidence type="ECO:0000256" key="4">
    <source>
        <dbReference type="ARBA" id="ARBA00022989"/>
    </source>
</evidence>
<evidence type="ECO:0000259" key="8">
    <source>
        <dbReference type="PROSITE" id="PS50850"/>
    </source>
</evidence>
<evidence type="ECO:0000256" key="5">
    <source>
        <dbReference type="ARBA" id="ARBA00023136"/>
    </source>
</evidence>
<name>A0A6C2YHJ8_9BACT</name>
<dbReference type="Gene3D" id="1.20.1250.20">
    <property type="entry name" value="MFS general substrate transporter like domains"/>
    <property type="match status" value="1"/>
</dbReference>
<feature type="region of interest" description="Disordered" evidence="6">
    <location>
        <begin position="450"/>
        <end position="473"/>
    </location>
</feature>
<comment type="subcellular location">
    <subcellularLocation>
        <location evidence="1">Cell membrane</location>
        <topology evidence="1">Multi-pass membrane protein</topology>
    </subcellularLocation>
</comment>
<feature type="transmembrane region" description="Helical" evidence="7">
    <location>
        <begin position="384"/>
        <end position="409"/>
    </location>
</feature>
<reference evidence="9" key="1">
    <citation type="submission" date="2019-04" db="EMBL/GenBank/DDBJ databases">
        <authorList>
            <consortium name="Science for Life Laboratories"/>
        </authorList>
    </citation>
    <scope>NUCLEOTIDE SEQUENCE</scope>
    <source>
        <strain evidence="9">MBLW1</strain>
    </source>
</reference>
<feature type="transmembrane region" description="Helical" evidence="7">
    <location>
        <begin position="180"/>
        <end position="201"/>
    </location>
</feature>
<feature type="compositionally biased region" description="Pro residues" evidence="6">
    <location>
        <begin position="456"/>
        <end position="473"/>
    </location>
</feature>
<feature type="compositionally biased region" description="Pro residues" evidence="6">
    <location>
        <begin position="31"/>
        <end position="45"/>
    </location>
</feature>
<evidence type="ECO:0000256" key="7">
    <source>
        <dbReference type="SAM" id="Phobius"/>
    </source>
</evidence>
<gene>
    <name evidence="9" type="ORF">GMBLW1_29940</name>
</gene>
<feature type="transmembrane region" description="Helical" evidence="7">
    <location>
        <begin position="261"/>
        <end position="281"/>
    </location>
</feature>
<keyword evidence="2" id="KW-1003">Cell membrane</keyword>